<comment type="caution">
    <text evidence="1">The sequence shown here is derived from an EMBL/GenBank/DDBJ whole genome shotgun (WGS) entry which is preliminary data.</text>
</comment>
<dbReference type="AlphaFoldDB" id="A0A0Q0DZG8"/>
<proteinExistence type="predicted"/>
<protein>
    <recommendedName>
        <fullName evidence="3">Class II aldolase/adducin N-terminal domain-containing protein</fullName>
    </recommendedName>
</protein>
<accession>A0A0Q0DZG8</accession>
<reference evidence="1 2" key="1">
    <citation type="submission" date="2018-08" db="EMBL/GenBank/DDBJ databases">
        <title>Recombination of ecologically and evolutionarily significant loci maintains genetic cohesion in the Pseudomonas syringae species complex.</title>
        <authorList>
            <person name="Dillon M."/>
            <person name="Thakur S."/>
            <person name="Almeida R.N.D."/>
            <person name="Weir B.S."/>
            <person name="Guttman D.S."/>
        </authorList>
    </citation>
    <scope>NUCLEOTIDE SEQUENCE [LARGE SCALE GENOMIC DNA]</scope>
    <source>
        <strain evidence="1 2">ICMP 3934</strain>
    </source>
</reference>
<dbReference type="SUPFAM" id="SSF53639">
    <property type="entry name" value="AraD/HMP-PK domain-like"/>
    <property type="match status" value="1"/>
</dbReference>
<dbReference type="Proteomes" id="UP000282636">
    <property type="component" value="Unassembled WGS sequence"/>
</dbReference>
<dbReference type="InterPro" id="IPR036409">
    <property type="entry name" value="Aldolase_II/adducin_N_sf"/>
</dbReference>
<dbReference type="RefSeq" id="WP_019332640.1">
    <property type="nucleotide sequence ID" value="NZ_BQUM01000001.1"/>
</dbReference>
<evidence type="ECO:0000313" key="2">
    <source>
        <dbReference type="Proteomes" id="UP000282636"/>
    </source>
</evidence>
<evidence type="ECO:0008006" key="3">
    <source>
        <dbReference type="Google" id="ProtNLM"/>
    </source>
</evidence>
<dbReference type="Gene3D" id="3.40.225.10">
    <property type="entry name" value="Class II aldolase/adducin N-terminal domain"/>
    <property type="match status" value="1"/>
</dbReference>
<dbReference type="EMBL" id="RBTL01000369">
    <property type="protein sequence ID" value="RMT56970.1"/>
    <property type="molecule type" value="Genomic_DNA"/>
</dbReference>
<sequence length="342" mass="39199">MRFQYDRKLTREEVAVHIFLSGASKRTSILSRLKETASKYDVKLAVNAMPFQSLALEGVVHSLAIVILDEPYREAHNSLIDKYLGVFDQVSVVFAFSNTAEMLLARPAIEILKALHNDKVNFLRPDRQFKCEQWVSDEKIIENSICDSIRIKFSPRNVGGLVHLTPKEKSFFRRASELYSERHLYHRSASDGYFLMRRDSGFLITATKTYKDKLVLDRITWVHAYDRASNTIFYTGEFLPSSDSVEVAILLAADKRIGAIIHTHASDRWPRNPSFSHLNVIAELPYGEPELGDCIAENVCRQSSDGFLIMREHGEIFWARGELADERLLHLLDIESEQRTYA</sequence>
<organism evidence="1 2">
    <name type="scientific">Pseudomonas syringae pv. theae</name>
    <dbReference type="NCBI Taxonomy" id="103985"/>
    <lineage>
        <taxon>Bacteria</taxon>
        <taxon>Pseudomonadati</taxon>
        <taxon>Pseudomonadota</taxon>
        <taxon>Gammaproteobacteria</taxon>
        <taxon>Pseudomonadales</taxon>
        <taxon>Pseudomonadaceae</taxon>
        <taxon>Pseudomonas</taxon>
        <taxon>Pseudomonas syringae</taxon>
    </lineage>
</organism>
<name>A0A0Q0DZG8_PSESX</name>
<gene>
    <name evidence="1" type="ORF">ALP44_01947</name>
</gene>
<evidence type="ECO:0000313" key="1">
    <source>
        <dbReference type="EMBL" id="RMT56970.1"/>
    </source>
</evidence>